<keyword evidence="5 6" id="KW-0472">Membrane</keyword>
<dbReference type="CDD" id="cd13132">
    <property type="entry name" value="MATE_eukaryotic"/>
    <property type="match status" value="1"/>
</dbReference>
<organism evidence="7 8">
    <name type="scientific">Ensete ventricosum</name>
    <name type="common">Abyssinian banana</name>
    <name type="synonym">Musa ensete</name>
    <dbReference type="NCBI Taxonomy" id="4639"/>
    <lineage>
        <taxon>Eukaryota</taxon>
        <taxon>Viridiplantae</taxon>
        <taxon>Streptophyta</taxon>
        <taxon>Embryophyta</taxon>
        <taxon>Tracheophyta</taxon>
        <taxon>Spermatophyta</taxon>
        <taxon>Magnoliopsida</taxon>
        <taxon>Liliopsida</taxon>
        <taxon>Zingiberales</taxon>
        <taxon>Musaceae</taxon>
        <taxon>Ensete</taxon>
    </lineage>
</organism>
<dbReference type="EMBL" id="AMZH03029197">
    <property type="protein sequence ID" value="RRT33378.1"/>
    <property type="molecule type" value="Genomic_DNA"/>
</dbReference>
<dbReference type="GO" id="GO:0042910">
    <property type="term" value="F:xenobiotic transmembrane transporter activity"/>
    <property type="evidence" value="ECO:0007669"/>
    <property type="project" value="InterPro"/>
</dbReference>
<feature type="transmembrane region" description="Helical" evidence="6">
    <location>
        <begin position="35"/>
        <end position="56"/>
    </location>
</feature>
<keyword evidence="3 6" id="KW-0812">Transmembrane</keyword>
<dbReference type="InterPro" id="IPR045069">
    <property type="entry name" value="MATE_euk"/>
</dbReference>
<dbReference type="Pfam" id="PF01554">
    <property type="entry name" value="MatE"/>
    <property type="match status" value="1"/>
</dbReference>
<evidence type="ECO:0000256" key="1">
    <source>
        <dbReference type="ARBA" id="ARBA00004141"/>
    </source>
</evidence>
<evidence type="ECO:0000256" key="6">
    <source>
        <dbReference type="SAM" id="Phobius"/>
    </source>
</evidence>
<evidence type="ECO:0000313" key="8">
    <source>
        <dbReference type="Proteomes" id="UP000287651"/>
    </source>
</evidence>
<reference evidence="7 8" key="1">
    <citation type="journal article" date="2014" name="Agronomy (Basel)">
        <title>A Draft Genome Sequence for Ensete ventricosum, the Drought-Tolerant Tree Against Hunger.</title>
        <authorList>
            <person name="Harrison J."/>
            <person name="Moore K.A."/>
            <person name="Paszkiewicz K."/>
            <person name="Jones T."/>
            <person name="Grant M."/>
            <person name="Ambacheew D."/>
            <person name="Muzemil S."/>
            <person name="Studholme D.J."/>
        </authorList>
    </citation>
    <scope>NUCLEOTIDE SEQUENCE [LARGE SCALE GENOMIC DNA]</scope>
</reference>
<evidence type="ECO:0008006" key="9">
    <source>
        <dbReference type="Google" id="ProtNLM"/>
    </source>
</evidence>
<evidence type="ECO:0000256" key="4">
    <source>
        <dbReference type="ARBA" id="ARBA00022989"/>
    </source>
</evidence>
<dbReference type="PANTHER" id="PTHR11206">
    <property type="entry name" value="MULTIDRUG RESISTANCE PROTEIN"/>
    <property type="match status" value="1"/>
</dbReference>
<comment type="caution">
    <text evidence="7">The sequence shown here is derived from an EMBL/GenBank/DDBJ whole genome shotgun (WGS) entry which is preliminary data.</text>
</comment>
<feature type="transmembrane region" description="Helical" evidence="6">
    <location>
        <begin position="68"/>
        <end position="95"/>
    </location>
</feature>
<dbReference type="AlphaFoldDB" id="A0A426X1N4"/>
<proteinExistence type="inferred from homology"/>
<evidence type="ECO:0000256" key="2">
    <source>
        <dbReference type="ARBA" id="ARBA00010199"/>
    </source>
</evidence>
<protein>
    <recommendedName>
        <fullName evidence="9">Protein DETOXIFICATION</fullName>
    </recommendedName>
</protein>
<evidence type="ECO:0000256" key="3">
    <source>
        <dbReference type="ARBA" id="ARBA00022692"/>
    </source>
</evidence>
<comment type="subcellular location">
    <subcellularLocation>
        <location evidence="1">Membrane</location>
        <topology evidence="1">Multi-pass membrane protein</topology>
    </subcellularLocation>
</comment>
<dbReference type="GO" id="GO:1990961">
    <property type="term" value="P:xenobiotic detoxification by transmembrane export across the plasma membrane"/>
    <property type="evidence" value="ECO:0007669"/>
    <property type="project" value="InterPro"/>
</dbReference>
<evidence type="ECO:0000256" key="5">
    <source>
        <dbReference type="ARBA" id="ARBA00023136"/>
    </source>
</evidence>
<dbReference type="GO" id="GO:0015297">
    <property type="term" value="F:antiporter activity"/>
    <property type="evidence" value="ECO:0007669"/>
    <property type="project" value="InterPro"/>
</dbReference>
<keyword evidence="4 6" id="KW-1133">Transmembrane helix</keyword>
<feature type="transmembrane region" description="Helical" evidence="6">
    <location>
        <begin position="153"/>
        <end position="170"/>
    </location>
</feature>
<accession>A0A426X1N4</accession>
<sequence length="371" mass="40640">MIAEEKGVPLLRNREVGEASEPGLLRRVWDESKKLWRIVGPAIFLRTTSYSMTLVTQAFAGHLGDLELAAMSVAATFSGFNFGLMLGMASALETLCGQAYGAKKHHMLGVYLQRSWIVLFGCAVLLLPLYILATPLLELVGEPAELAREAGRVCIWFIPTHLSFAFLFPLNRFFQSQLKNSVSAVTSGLVLAVHVFLSWVVVYKLDQGLRGAALTLGFSWWLQVLGQFAYLACGGCPQTWKGFSMDAFFELWEFVKLSAASGVMLCLENWYYRVLILLTGSLKNAAIAVDAISICCCVVVVFHDKFALIFSSSEVVLNAVGKLSLLLAMAILLNSVQPILSGNCCSLFVCSCHGERTCHFVSPPVGYDPQV</sequence>
<dbReference type="InterPro" id="IPR002528">
    <property type="entry name" value="MATE_fam"/>
</dbReference>
<dbReference type="GO" id="GO:0016020">
    <property type="term" value="C:membrane"/>
    <property type="evidence" value="ECO:0007669"/>
    <property type="project" value="UniProtKB-SubCell"/>
</dbReference>
<evidence type="ECO:0000313" key="7">
    <source>
        <dbReference type="EMBL" id="RRT33378.1"/>
    </source>
</evidence>
<gene>
    <name evidence="7" type="ORF">B296_00053564</name>
</gene>
<feature type="transmembrane region" description="Helical" evidence="6">
    <location>
        <begin position="214"/>
        <end position="233"/>
    </location>
</feature>
<comment type="similarity">
    <text evidence="2">Belongs to the multi antimicrobial extrusion (MATE) (TC 2.A.66.1) family.</text>
</comment>
<dbReference type="Proteomes" id="UP000287651">
    <property type="component" value="Unassembled WGS sequence"/>
</dbReference>
<feature type="transmembrane region" description="Helical" evidence="6">
    <location>
        <begin position="182"/>
        <end position="202"/>
    </location>
</feature>
<name>A0A426X1N4_ENSVE</name>
<feature type="transmembrane region" description="Helical" evidence="6">
    <location>
        <begin position="116"/>
        <end position="133"/>
    </location>
</feature>